<keyword evidence="1" id="KW-0732">Signal</keyword>
<evidence type="ECO:0000256" key="1">
    <source>
        <dbReference type="SAM" id="SignalP"/>
    </source>
</evidence>
<gene>
    <name evidence="3" type="ORF">PDESU_05453</name>
</gene>
<dbReference type="Proteomes" id="UP000366872">
    <property type="component" value="Unassembled WGS sequence"/>
</dbReference>
<dbReference type="InterPro" id="IPR011008">
    <property type="entry name" value="Dimeric_a/b-barrel"/>
</dbReference>
<evidence type="ECO:0000313" key="3">
    <source>
        <dbReference type="EMBL" id="VGO16861.1"/>
    </source>
</evidence>
<dbReference type="EMBL" id="CAAHFG010000004">
    <property type="protein sequence ID" value="VGO16861.1"/>
    <property type="molecule type" value="Genomic_DNA"/>
</dbReference>
<evidence type="ECO:0000259" key="2">
    <source>
        <dbReference type="Pfam" id="PF07978"/>
    </source>
</evidence>
<proteinExistence type="predicted"/>
<organism evidence="3 4">
    <name type="scientific">Pontiella desulfatans</name>
    <dbReference type="NCBI Taxonomy" id="2750659"/>
    <lineage>
        <taxon>Bacteria</taxon>
        <taxon>Pseudomonadati</taxon>
        <taxon>Kiritimatiellota</taxon>
        <taxon>Kiritimatiellia</taxon>
        <taxon>Kiritimatiellales</taxon>
        <taxon>Pontiellaceae</taxon>
        <taxon>Pontiella</taxon>
    </lineage>
</organism>
<protein>
    <recommendedName>
        <fullName evidence="2">NIPSNAP domain-containing protein</fullName>
    </recommendedName>
</protein>
<evidence type="ECO:0000313" key="4">
    <source>
        <dbReference type="Proteomes" id="UP000366872"/>
    </source>
</evidence>
<dbReference type="AlphaFoldDB" id="A0A6C2UBP5"/>
<feature type="chain" id="PRO_5025422446" description="NIPSNAP domain-containing protein" evidence="1">
    <location>
        <begin position="22"/>
        <end position="254"/>
    </location>
</feature>
<dbReference type="Pfam" id="PF07978">
    <property type="entry name" value="NIPSNAP"/>
    <property type="match status" value="2"/>
</dbReference>
<name>A0A6C2UBP5_PONDE</name>
<feature type="domain" description="NIPSNAP" evidence="2">
    <location>
        <begin position="30"/>
        <end position="104"/>
    </location>
</feature>
<dbReference type="InterPro" id="IPR012577">
    <property type="entry name" value="NIPSNAP"/>
</dbReference>
<sequence length="254" mass="28349">MKRRSFSATSLLACIAATAGAGPKAHRQFYELRRYLLDSADGQKALETFFKDVGIPAFNRAGIRSVGVFKELEGEGLDLYLLLPFDSLDAFASLSGRLAADTTYRTDGAAILDAGKKNAPFLRMESTLMEAFDRLPTLRVPQKKDGRIYELRQYESASFTHAQSKVEMFNSGGEIDIFLETGLDPVFFGRSLSGARLPNLTYMLSFDDMAAHDANWDAFKQHPEWNRIKALPQYKGTVSNITKTFLKATDYSQI</sequence>
<feature type="domain" description="NIPSNAP" evidence="2">
    <location>
        <begin position="149"/>
        <end position="253"/>
    </location>
</feature>
<dbReference type="Gene3D" id="3.30.70.100">
    <property type="match status" value="2"/>
</dbReference>
<dbReference type="SUPFAM" id="SSF54909">
    <property type="entry name" value="Dimeric alpha+beta barrel"/>
    <property type="match status" value="2"/>
</dbReference>
<accession>A0A6C2UBP5</accession>
<keyword evidence="4" id="KW-1185">Reference proteome</keyword>
<reference evidence="3 4" key="1">
    <citation type="submission" date="2019-04" db="EMBL/GenBank/DDBJ databases">
        <authorList>
            <person name="Van Vliet M D."/>
        </authorList>
    </citation>
    <scope>NUCLEOTIDE SEQUENCE [LARGE SCALE GENOMIC DNA]</scope>
    <source>
        <strain evidence="3 4">F1</strain>
    </source>
</reference>
<dbReference type="RefSeq" id="WP_168442626.1">
    <property type="nucleotide sequence ID" value="NZ_CAAHFG010000004.1"/>
</dbReference>
<feature type="signal peptide" evidence="1">
    <location>
        <begin position="1"/>
        <end position="21"/>
    </location>
</feature>